<proteinExistence type="predicted"/>
<dbReference type="Proteomes" id="UP000461288">
    <property type="component" value="Unassembled WGS sequence"/>
</dbReference>
<dbReference type="AlphaFoldDB" id="A0A7X3KXI0"/>
<sequence>MSTWNEQAMKHLREIARAPGEFKQVTTDKGLTFMEKWLPDGRGVRLNMDGAFKGFID</sequence>
<dbReference type="RefSeq" id="WP_202119828.1">
    <property type="nucleotide sequence ID" value="NZ_WTFN01000084.1"/>
</dbReference>
<evidence type="ECO:0008006" key="3">
    <source>
        <dbReference type="Google" id="ProtNLM"/>
    </source>
</evidence>
<organism evidence="1 2">
    <name type="scientific">Metapseudomonas otitidis</name>
    <dbReference type="NCBI Taxonomy" id="319939"/>
    <lineage>
        <taxon>Bacteria</taxon>
        <taxon>Pseudomonadati</taxon>
        <taxon>Pseudomonadota</taxon>
        <taxon>Gammaproteobacteria</taxon>
        <taxon>Pseudomonadales</taxon>
        <taxon>Pseudomonadaceae</taxon>
        <taxon>Metapseudomonas</taxon>
    </lineage>
</organism>
<protein>
    <recommendedName>
        <fullName evidence="3">Filamentous hemagglutinin</fullName>
    </recommendedName>
</protein>
<reference evidence="1 2" key="1">
    <citation type="submission" date="2019-12" db="EMBL/GenBank/DDBJ databases">
        <title>Draft genome sequence of Pseudomonas otitidis recovered from a chicken carcass.</title>
        <authorList>
            <person name="Vieira T.R."/>
            <person name="Oliviera E.F.C."/>
            <person name="Silva N.M.V."/>
            <person name="Sambrano G.E."/>
            <person name="Cibulski S.P."/>
            <person name="Cardoso M.R.I."/>
        </authorList>
    </citation>
    <scope>NUCLEOTIDE SEQUENCE [LARGE SCALE GENOMIC DNA]</scope>
    <source>
        <strain evidence="1 2">25_K</strain>
    </source>
</reference>
<gene>
    <name evidence="1" type="ORF">GO594_24515</name>
</gene>
<comment type="caution">
    <text evidence="1">The sequence shown here is derived from an EMBL/GenBank/DDBJ whole genome shotgun (WGS) entry which is preliminary data.</text>
</comment>
<evidence type="ECO:0000313" key="1">
    <source>
        <dbReference type="EMBL" id="MWK59163.1"/>
    </source>
</evidence>
<name>A0A7X3KXI0_9GAMM</name>
<accession>A0A7X3KXI0</accession>
<dbReference type="EMBL" id="WTFN01000084">
    <property type="protein sequence ID" value="MWK59163.1"/>
    <property type="molecule type" value="Genomic_DNA"/>
</dbReference>
<evidence type="ECO:0000313" key="2">
    <source>
        <dbReference type="Proteomes" id="UP000461288"/>
    </source>
</evidence>